<proteinExistence type="predicted"/>
<name>A0A0A8ZKB6_ARUDO</name>
<sequence>MSRDYMNHCQHVQQGDPFHH</sequence>
<dbReference type="EMBL" id="GBRH01260730">
    <property type="protein sequence ID" value="JAD37165.1"/>
    <property type="molecule type" value="Transcribed_RNA"/>
</dbReference>
<reference evidence="2" key="2">
    <citation type="journal article" date="2015" name="Data Brief">
        <title>Shoot transcriptome of the giant reed, Arundo donax.</title>
        <authorList>
            <person name="Barrero R.A."/>
            <person name="Guerrero F.D."/>
            <person name="Moolhuijzen P."/>
            <person name="Goolsby J.A."/>
            <person name="Tidwell J."/>
            <person name="Bellgard S.E."/>
            <person name="Bellgard M.I."/>
        </authorList>
    </citation>
    <scope>NUCLEOTIDE SEQUENCE</scope>
    <source>
        <tissue evidence="2">Shoot tissue taken approximately 20 cm above the soil surface</tissue>
    </source>
</reference>
<accession>A0A0A8ZKB6</accession>
<feature type="region of interest" description="Disordered" evidence="1">
    <location>
        <begin position="1"/>
        <end position="20"/>
    </location>
</feature>
<organism evidence="2">
    <name type="scientific">Arundo donax</name>
    <name type="common">Giant reed</name>
    <name type="synonym">Donax arundinaceus</name>
    <dbReference type="NCBI Taxonomy" id="35708"/>
    <lineage>
        <taxon>Eukaryota</taxon>
        <taxon>Viridiplantae</taxon>
        <taxon>Streptophyta</taxon>
        <taxon>Embryophyta</taxon>
        <taxon>Tracheophyta</taxon>
        <taxon>Spermatophyta</taxon>
        <taxon>Magnoliopsida</taxon>
        <taxon>Liliopsida</taxon>
        <taxon>Poales</taxon>
        <taxon>Poaceae</taxon>
        <taxon>PACMAD clade</taxon>
        <taxon>Arundinoideae</taxon>
        <taxon>Arundineae</taxon>
        <taxon>Arundo</taxon>
    </lineage>
</organism>
<dbReference type="AlphaFoldDB" id="A0A0A8ZKB6"/>
<evidence type="ECO:0000256" key="1">
    <source>
        <dbReference type="SAM" id="MobiDB-lite"/>
    </source>
</evidence>
<reference evidence="2" key="1">
    <citation type="submission" date="2014-09" db="EMBL/GenBank/DDBJ databases">
        <authorList>
            <person name="Magalhaes I.L.F."/>
            <person name="Oliveira U."/>
            <person name="Santos F.R."/>
            <person name="Vidigal T.H.D.A."/>
            <person name="Brescovit A.D."/>
            <person name="Santos A.J."/>
        </authorList>
    </citation>
    <scope>NUCLEOTIDE SEQUENCE</scope>
    <source>
        <tissue evidence="2">Shoot tissue taken approximately 20 cm above the soil surface</tissue>
    </source>
</reference>
<evidence type="ECO:0000313" key="2">
    <source>
        <dbReference type="EMBL" id="JAD37165.1"/>
    </source>
</evidence>
<protein>
    <submittedName>
        <fullName evidence="2">Uncharacterized protein</fullName>
    </submittedName>
</protein>